<keyword evidence="5" id="KW-0175">Coiled coil</keyword>
<comment type="caution">
    <text evidence="7">The sequence shown here is derived from an EMBL/GenBank/DDBJ whole genome shotgun (WGS) entry which is preliminary data.</text>
</comment>
<keyword evidence="3" id="KW-0378">Hydrolase</keyword>
<dbReference type="AlphaFoldDB" id="A0AAV0T7N0"/>
<sequence length="451" mass="51684">MIRSICELVSPEDVGISLPHEQILHNIGSIVSSSKTNRDLKIRFEDLIDYRRAPFAHGGRNLLLQNEDEAFRELEKLQQLKDNKRKSLIVDVTLPIDGRDVLVKERLHLAERLKGLNLVTVTTFELEKIDDDFCIGLSPTETSDRIHKILETELMFGMDRGGVVAFPGAMYQQVHANSKALSPKELILVQGLALTQARTHCPLYLSITFDESCRKLHEEISGLDHVVRAWIRALLDAGAERKKLVVCHADRWCHGRFEETGYAFLLELFDLGVSVLFDMVGLLAVSEIMVINPNFTRTMLSSGKLLESETEEPASESRLVERIVKLLRHKPQYLFQMLLSTNVYQRTQYRCYGGGGYAYLFEHFKHRILREGVTATQWNQIVRTNVVDLLAWYVSPEEPPIPKNYQKCSICSNFFEPIEGEYFTKFAFIYCGTKCLRRHSRQKFASLPTKT</sequence>
<dbReference type="GO" id="GO:0016787">
    <property type="term" value="F:hydrolase activity"/>
    <property type="evidence" value="ECO:0007669"/>
    <property type="project" value="UniProtKB-KW"/>
</dbReference>
<dbReference type="Pfam" id="PF18716">
    <property type="entry name" value="VATC"/>
    <property type="match status" value="1"/>
</dbReference>
<dbReference type="PROSITE" id="PS51347">
    <property type="entry name" value="PHOSPHOTRIESTERASE_2"/>
    <property type="match status" value="1"/>
</dbReference>
<dbReference type="GO" id="GO:0008270">
    <property type="term" value="F:zinc ion binding"/>
    <property type="evidence" value="ECO:0007669"/>
    <property type="project" value="InterPro"/>
</dbReference>
<evidence type="ECO:0000313" key="7">
    <source>
        <dbReference type="EMBL" id="CAI5714139.1"/>
    </source>
</evidence>
<feature type="coiled-coil region" evidence="5">
    <location>
        <begin position="60"/>
        <end position="87"/>
    </location>
</feature>
<evidence type="ECO:0000256" key="2">
    <source>
        <dbReference type="ARBA" id="ARBA00022723"/>
    </source>
</evidence>
<comment type="similarity">
    <text evidence="4">Belongs to the metallo-dependent hydrolases superfamily. Phosphotriesterase family.</text>
</comment>
<dbReference type="InterPro" id="IPR041540">
    <property type="entry name" value="VATC"/>
</dbReference>
<evidence type="ECO:0000313" key="8">
    <source>
        <dbReference type="Proteomes" id="UP001159659"/>
    </source>
</evidence>
<evidence type="ECO:0000256" key="1">
    <source>
        <dbReference type="ARBA" id="ARBA00001968"/>
    </source>
</evidence>
<dbReference type="Gene3D" id="3.20.20.140">
    <property type="entry name" value="Metal-dependent hydrolases"/>
    <property type="match status" value="1"/>
</dbReference>
<accession>A0AAV0T7N0</accession>
<evidence type="ECO:0000256" key="3">
    <source>
        <dbReference type="ARBA" id="ARBA00022801"/>
    </source>
</evidence>
<dbReference type="SUPFAM" id="SSF51556">
    <property type="entry name" value="Metallo-dependent hydrolases"/>
    <property type="match status" value="1"/>
</dbReference>
<dbReference type="PANTHER" id="PTHR10819">
    <property type="entry name" value="PHOSPHOTRIESTERASE-RELATED"/>
    <property type="match status" value="1"/>
</dbReference>
<feature type="domain" description="Vms1-associating treble clef" evidence="6">
    <location>
        <begin position="403"/>
        <end position="445"/>
    </location>
</feature>
<evidence type="ECO:0000256" key="4">
    <source>
        <dbReference type="PROSITE-ProRule" id="PRU00679"/>
    </source>
</evidence>
<keyword evidence="2" id="KW-0479">Metal-binding</keyword>
<dbReference type="InterPro" id="IPR001559">
    <property type="entry name" value="Phosphotriesterase"/>
</dbReference>
<evidence type="ECO:0000256" key="5">
    <source>
        <dbReference type="SAM" id="Coils"/>
    </source>
</evidence>
<dbReference type="InterPro" id="IPR032466">
    <property type="entry name" value="Metal_Hydrolase"/>
</dbReference>
<comment type="cofactor">
    <cofactor evidence="1">
        <name>a divalent metal cation</name>
        <dbReference type="ChEBI" id="CHEBI:60240"/>
    </cofactor>
</comment>
<dbReference type="Proteomes" id="UP001159659">
    <property type="component" value="Unassembled WGS sequence"/>
</dbReference>
<gene>
    <name evidence="7" type="ORF">PFR002_LOCUS2859</name>
</gene>
<proteinExistence type="inferred from homology"/>
<dbReference type="PANTHER" id="PTHR10819:SF3">
    <property type="entry name" value="PHOSPHOTRIESTERASE-RELATED PROTEIN"/>
    <property type="match status" value="1"/>
</dbReference>
<organism evidence="7 8">
    <name type="scientific">Peronospora farinosa</name>
    <dbReference type="NCBI Taxonomy" id="134698"/>
    <lineage>
        <taxon>Eukaryota</taxon>
        <taxon>Sar</taxon>
        <taxon>Stramenopiles</taxon>
        <taxon>Oomycota</taxon>
        <taxon>Peronosporomycetes</taxon>
        <taxon>Peronosporales</taxon>
        <taxon>Peronosporaceae</taxon>
        <taxon>Peronospora</taxon>
    </lineage>
</organism>
<dbReference type="EMBL" id="CANTFK010000340">
    <property type="protein sequence ID" value="CAI5714139.1"/>
    <property type="molecule type" value="Genomic_DNA"/>
</dbReference>
<reference evidence="7" key="1">
    <citation type="submission" date="2022-12" db="EMBL/GenBank/DDBJ databases">
        <authorList>
            <person name="Webb A."/>
        </authorList>
    </citation>
    <scope>NUCLEOTIDE SEQUENCE</scope>
    <source>
        <strain evidence="7">Pf2</strain>
    </source>
</reference>
<comment type="caution">
    <text evidence="4">Lacks conserved residue(s) required for the propagation of feature annotation.</text>
</comment>
<protein>
    <recommendedName>
        <fullName evidence="6">Vms1-associating treble clef domain-containing protein</fullName>
    </recommendedName>
</protein>
<evidence type="ECO:0000259" key="6">
    <source>
        <dbReference type="Pfam" id="PF18716"/>
    </source>
</evidence>
<name>A0AAV0T7N0_9STRA</name>